<dbReference type="PROSITE" id="PS00678">
    <property type="entry name" value="WD_REPEATS_1"/>
    <property type="match status" value="2"/>
</dbReference>
<evidence type="ECO:0000256" key="3">
    <source>
        <dbReference type="ARBA" id="ARBA00022737"/>
    </source>
</evidence>
<feature type="repeat" description="WD" evidence="6">
    <location>
        <begin position="146"/>
        <end position="192"/>
    </location>
</feature>
<comment type="similarity">
    <text evidence="1">Belongs to the WD repeat G protein beta family. Ribosomal protein RACK1 subfamily.</text>
</comment>
<dbReference type="InterPro" id="IPR019775">
    <property type="entry name" value="WD40_repeat_CS"/>
</dbReference>
<proteinExistence type="inferred from homology"/>
<dbReference type="InterPro" id="IPR045223">
    <property type="entry name" value="RACK1-like"/>
</dbReference>
<keyword evidence="2 6" id="KW-0853">WD repeat</keyword>
<dbReference type="GO" id="GO:0007186">
    <property type="term" value="P:G protein-coupled receptor signaling pathway"/>
    <property type="evidence" value="ECO:0007669"/>
    <property type="project" value="UniProtKB-ARBA"/>
</dbReference>
<feature type="repeat" description="WD" evidence="6">
    <location>
        <begin position="63"/>
        <end position="104"/>
    </location>
</feature>
<dbReference type="GeneID" id="70236000"/>
<dbReference type="InterPro" id="IPR020472">
    <property type="entry name" value="WD40_PAC1"/>
</dbReference>
<protein>
    <recommendedName>
        <fullName evidence="4">Small ribosomal subunit protein RACK1</fullName>
    </recommendedName>
    <alternativeName>
        <fullName evidence="5">Guanine nucleotide-binding protein subunit beta-like protein</fullName>
    </alternativeName>
</protein>
<evidence type="ECO:0000256" key="1">
    <source>
        <dbReference type="ARBA" id="ARBA00007253"/>
    </source>
</evidence>
<dbReference type="FunFam" id="2.130.10.10:FF:000039">
    <property type="entry name" value="Guanine nucleotide-binding protein subunit beta-like protein"/>
    <property type="match status" value="1"/>
</dbReference>
<dbReference type="InterPro" id="IPR015943">
    <property type="entry name" value="WD40/YVTN_repeat-like_dom_sf"/>
</dbReference>
<dbReference type="GO" id="GO:0005092">
    <property type="term" value="F:GDP-dissociation inhibitor activity"/>
    <property type="evidence" value="ECO:0007669"/>
    <property type="project" value="UniProtKB-ARBA"/>
</dbReference>
<dbReference type="OrthoDB" id="7875889at2759"/>
<dbReference type="SMART" id="SM00320">
    <property type="entry name" value="WD40"/>
    <property type="match status" value="7"/>
</dbReference>
<feature type="repeat" description="WD" evidence="6">
    <location>
        <begin position="193"/>
        <end position="234"/>
    </location>
</feature>
<accession>A0A9P8P6I8</accession>
<dbReference type="RefSeq" id="XP_046061051.1">
    <property type="nucleotide sequence ID" value="XM_046205070.1"/>
</dbReference>
<keyword evidence="3" id="KW-0677">Repeat</keyword>
<gene>
    <name evidence="7" type="ORF">OGAPHI_004035</name>
</gene>
<evidence type="ECO:0000313" key="8">
    <source>
        <dbReference type="Proteomes" id="UP000769157"/>
    </source>
</evidence>
<dbReference type="CDD" id="cd00200">
    <property type="entry name" value="WD40"/>
    <property type="match status" value="1"/>
</dbReference>
<dbReference type="Gene3D" id="2.130.10.10">
    <property type="entry name" value="YVTN repeat-like/Quinoprotein amine dehydrogenase"/>
    <property type="match status" value="1"/>
</dbReference>
<evidence type="ECO:0000313" key="7">
    <source>
        <dbReference type="EMBL" id="KAH3665847.1"/>
    </source>
</evidence>
<dbReference type="SUPFAM" id="SSF50978">
    <property type="entry name" value="WD40 repeat-like"/>
    <property type="match status" value="1"/>
</dbReference>
<dbReference type="AlphaFoldDB" id="A0A9P8P6I8"/>
<evidence type="ECO:0000256" key="5">
    <source>
        <dbReference type="ARBA" id="ARBA00035400"/>
    </source>
</evidence>
<evidence type="ECO:0000256" key="6">
    <source>
        <dbReference type="PROSITE-ProRule" id="PRU00221"/>
    </source>
</evidence>
<feature type="repeat" description="WD" evidence="6">
    <location>
        <begin position="105"/>
        <end position="137"/>
    </location>
</feature>
<name>A0A9P8P6I8_9ASCO</name>
<dbReference type="PRINTS" id="PR00320">
    <property type="entry name" value="GPROTEINBRPT"/>
</dbReference>
<reference evidence="7" key="2">
    <citation type="submission" date="2021-01" db="EMBL/GenBank/DDBJ databases">
        <authorList>
            <person name="Schikora-Tamarit M.A."/>
        </authorList>
    </citation>
    <scope>NUCLEOTIDE SEQUENCE</scope>
    <source>
        <strain evidence="7">CBS6075</strain>
    </source>
</reference>
<dbReference type="GO" id="GO:0045182">
    <property type="term" value="F:translation regulator activity"/>
    <property type="evidence" value="ECO:0007669"/>
    <property type="project" value="InterPro"/>
</dbReference>
<keyword evidence="8" id="KW-1185">Reference proteome</keyword>
<dbReference type="Pfam" id="PF00400">
    <property type="entry name" value="WD40"/>
    <property type="match status" value="7"/>
</dbReference>
<reference evidence="7" key="1">
    <citation type="journal article" date="2021" name="Open Biol.">
        <title>Shared evolutionary footprints suggest mitochondrial oxidative damage underlies multiple complex I losses in fungi.</title>
        <authorList>
            <person name="Schikora-Tamarit M.A."/>
            <person name="Marcet-Houben M."/>
            <person name="Nosek J."/>
            <person name="Gabaldon T."/>
        </authorList>
    </citation>
    <scope>NUCLEOTIDE SEQUENCE</scope>
    <source>
        <strain evidence="7">CBS6075</strain>
    </source>
</reference>
<feature type="repeat" description="WD" evidence="6">
    <location>
        <begin position="281"/>
        <end position="322"/>
    </location>
</feature>
<dbReference type="PANTHER" id="PTHR19868">
    <property type="entry name" value="RECEPTOR FOR ACTIVATED PROTEIN KINASE C RACK1"/>
    <property type="match status" value="1"/>
</dbReference>
<dbReference type="InterPro" id="IPR036322">
    <property type="entry name" value="WD40_repeat_dom_sf"/>
</dbReference>
<dbReference type="PROSITE" id="PS50294">
    <property type="entry name" value="WD_REPEATS_REGION"/>
    <property type="match status" value="5"/>
</dbReference>
<comment type="caution">
    <text evidence="7">The sequence shown here is derived from an EMBL/GenBank/DDBJ whole genome shotgun (WGS) entry which is preliminary data.</text>
</comment>
<sequence length="469" mass="51393">MADEVVEVLVLRGTLHGHNGWVTSLATSPSNPDLLLSASRDKTLITWQLTRDENNYGVAKKALKGHSHIVQDCDISADGEYAISASWDKTLRLWRLNDGACLGRFVGHTADVLSVSIAANSRQIVSASRDKSVKLWNTQGQCMATLESHTDWVNAVRFSPSTDESKTSTVISAGSDKLVKAWDLRDYSLAADFVGHTGYVSTITISPDGSLCASGGKDGTIILWEMSSKKKTLYTLQAGDEINALAFSPNRYWLCVATSSSIKIYNLQERSLKDELKPEVAAGKTPECVSLAWSHDGQNLFSGYTDNVIRVWQYAEARFNSSVLILIGSKPETLMNRMLDWSKLIASSSLLVNMANVAYRSRARTRSSMYRGQAMSPGMFSLMNRRFDSHESIFKTSNMSMSPSTFNAGTLSTICCSVKTILSHSSCIASRVSPGLASVASRVLTIKSRWITWSFHSSGTSLLTSFANR</sequence>
<dbReference type="EMBL" id="JAEUBE010000295">
    <property type="protein sequence ID" value="KAH3665847.1"/>
    <property type="molecule type" value="Genomic_DNA"/>
</dbReference>
<evidence type="ECO:0000256" key="2">
    <source>
        <dbReference type="ARBA" id="ARBA00022574"/>
    </source>
</evidence>
<dbReference type="InterPro" id="IPR001680">
    <property type="entry name" value="WD40_rpt"/>
</dbReference>
<evidence type="ECO:0000256" key="4">
    <source>
        <dbReference type="ARBA" id="ARBA00035297"/>
    </source>
</evidence>
<dbReference type="GO" id="GO:0043022">
    <property type="term" value="F:ribosome binding"/>
    <property type="evidence" value="ECO:0007669"/>
    <property type="project" value="InterPro"/>
</dbReference>
<dbReference type="PROSITE" id="PS50082">
    <property type="entry name" value="WD_REPEATS_2"/>
    <property type="match status" value="6"/>
</dbReference>
<dbReference type="Proteomes" id="UP000769157">
    <property type="component" value="Unassembled WGS sequence"/>
</dbReference>
<feature type="repeat" description="WD" evidence="6">
    <location>
        <begin position="15"/>
        <end position="57"/>
    </location>
</feature>
<organism evidence="7 8">
    <name type="scientific">Ogataea philodendri</name>
    <dbReference type="NCBI Taxonomy" id="1378263"/>
    <lineage>
        <taxon>Eukaryota</taxon>
        <taxon>Fungi</taxon>
        <taxon>Dikarya</taxon>
        <taxon>Ascomycota</taxon>
        <taxon>Saccharomycotina</taxon>
        <taxon>Pichiomycetes</taxon>
        <taxon>Pichiales</taxon>
        <taxon>Pichiaceae</taxon>
        <taxon>Ogataea</taxon>
    </lineage>
</organism>